<dbReference type="Pfam" id="PF03949">
    <property type="entry name" value="Malic_M"/>
    <property type="match status" value="1"/>
</dbReference>
<dbReference type="EC" id="1.1.1.40" evidence="5"/>
<feature type="binding site" evidence="11">
    <location>
        <position position="177"/>
    </location>
    <ligand>
        <name>a divalent metal cation</name>
        <dbReference type="ChEBI" id="CHEBI:60240"/>
    </ligand>
</feature>
<accession>A0A855IMM1</accession>
<evidence type="ECO:0000256" key="2">
    <source>
        <dbReference type="ARBA" id="ARBA00008785"/>
    </source>
</evidence>
<evidence type="ECO:0000256" key="6">
    <source>
        <dbReference type="ARBA" id="ARBA00040273"/>
    </source>
</evidence>
<feature type="binding site" evidence="10">
    <location>
        <position position="301"/>
    </location>
    <ligand>
        <name>(S)-malate</name>
        <dbReference type="ChEBI" id="CHEBI:15589"/>
    </ligand>
</feature>
<dbReference type="InterPro" id="IPR012301">
    <property type="entry name" value="Malic_N_dom"/>
</dbReference>
<dbReference type="InterPro" id="IPR045213">
    <property type="entry name" value="Malic_NAD-bd_bact_type"/>
</dbReference>
<sequence>MSEDSRQDQSSQELSSQERFRQQALDYHEFPIPGKIAVALTKPANSAEDLALAYSPGVAEPVREIAQNVDNVYKYTGKGNMVAVISNGTAILGLGNLGPIASKPVMEGKALLFKRFAGLDSIDIEVKHRTIDEFVDTVANIADTFGGINLEDIKAPDCFEIERRLIERCDVPVFHDDQHGTAIVTAAGMLNAIELQGKKLEECKIVCLGAGAAAVACMELLIKCGAQREKIYMLDRKGVIHTRRDDLNEYKALFANNTDKRTLEDVIEGADLFLGVSGPNLLPAEALTLMADKPVVFACSNPDPEIKPELAHEVRSDLIMGTGRSDYPNQVNNVLCFPFIFRGALDVRASEINDEMKLAAVKAIRELAKEEVPAEVLAAAGETALEFGTGYIIPKPMDPRLLPRVAKAVAEAAVESGVARIEMPANYMA</sequence>
<evidence type="ECO:0000259" key="13">
    <source>
        <dbReference type="SMART" id="SM00919"/>
    </source>
</evidence>
<feature type="active site" description="Proton donor" evidence="9">
    <location>
        <position position="54"/>
    </location>
</feature>
<dbReference type="CDD" id="cd05311">
    <property type="entry name" value="NAD_bind_2_malic_enz"/>
    <property type="match status" value="1"/>
</dbReference>
<dbReference type="InterPro" id="IPR037062">
    <property type="entry name" value="Malic_N_dom_sf"/>
</dbReference>
<keyword evidence="3 11" id="KW-0479">Metal-binding</keyword>
<dbReference type="Proteomes" id="UP000235554">
    <property type="component" value="Unassembled WGS sequence"/>
</dbReference>
<dbReference type="InterPro" id="IPR051674">
    <property type="entry name" value="Malate_Decarboxylase"/>
</dbReference>
<gene>
    <name evidence="15" type="ORF">BCT50_09675</name>
</gene>
<evidence type="ECO:0000313" key="15">
    <source>
        <dbReference type="EMBL" id="PMM55944.1"/>
    </source>
</evidence>
<feature type="binding site" evidence="11">
    <location>
        <position position="152"/>
    </location>
    <ligand>
        <name>a divalent metal cation</name>
        <dbReference type="ChEBI" id="CHEBI:60240"/>
    </ligand>
</feature>
<comment type="similarity">
    <text evidence="2">Belongs to the malic enzymes family.</text>
</comment>
<dbReference type="Gene3D" id="3.40.50.720">
    <property type="entry name" value="NAD(P)-binding Rossmann-like Domain"/>
    <property type="match status" value="1"/>
</dbReference>
<dbReference type="PANTHER" id="PTHR43237">
    <property type="entry name" value="NADP-DEPENDENT MALIC ENZYME"/>
    <property type="match status" value="1"/>
</dbReference>
<dbReference type="InterPro" id="IPR046346">
    <property type="entry name" value="Aminoacid_DH-like_N_sf"/>
</dbReference>
<dbReference type="SUPFAM" id="SSF53223">
    <property type="entry name" value="Aminoacid dehydrogenase-like, N-terminal domain"/>
    <property type="match status" value="1"/>
</dbReference>
<comment type="catalytic activity">
    <reaction evidence="7">
        <text>(S)-malate + NADP(+) = pyruvate + CO2 + NADPH</text>
        <dbReference type="Rhea" id="RHEA:18253"/>
        <dbReference type="ChEBI" id="CHEBI:15361"/>
        <dbReference type="ChEBI" id="CHEBI:15589"/>
        <dbReference type="ChEBI" id="CHEBI:16526"/>
        <dbReference type="ChEBI" id="CHEBI:57783"/>
        <dbReference type="ChEBI" id="CHEBI:58349"/>
        <dbReference type="EC" id="1.1.1.40"/>
    </reaction>
</comment>
<evidence type="ECO:0000256" key="11">
    <source>
        <dbReference type="PIRSR" id="PIRSR000106-3"/>
    </source>
</evidence>
<keyword evidence="4" id="KW-0560">Oxidoreductase</keyword>
<evidence type="ECO:0000256" key="5">
    <source>
        <dbReference type="ARBA" id="ARBA00038964"/>
    </source>
</evidence>
<evidence type="ECO:0000256" key="3">
    <source>
        <dbReference type="ARBA" id="ARBA00022723"/>
    </source>
</evidence>
<dbReference type="GO" id="GO:0046872">
    <property type="term" value="F:metal ion binding"/>
    <property type="evidence" value="ECO:0007669"/>
    <property type="project" value="UniProtKB-KW"/>
</dbReference>
<proteinExistence type="inferred from homology"/>
<evidence type="ECO:0000256" key="12">
    <source>
        <dbReference type="SAM" id="MobiDB-lite"/>
    </source>
</evidence>
<feature type="domain" description="Malic enzyme N-terminal" evidence="14">
    <location>
        <begin position="33"/>
        <end position="166"/>
    </location>
</feature>
<protein>
    <recommendedName>
        <fullName evidence="6">NADP-dependent malic enzyme</fullName>
        <ecNumber evidence="5">1.1.1.40</ecNumber>
    </recommendedName>
</protein>
<reference evidence="16" key="1">
    <citation type="submission" date="2016-07" db="EMBL/GenBank/DDBJ databases">
        <title>Nontailed viruses are major unrecognized killers of bacteria in the ocean.</title>
        <authorList>
            <person name="Kauffman K."/>
            <person name="Hussain F."/>
            <person name="Yang J."/>
            <person name="Arevalo P."/>
            <person name="Brown J."/>
            <person name="Cutler M."/>
            <person name="Kelly L."/>
            <person name="Polz M.F."/>
        </authorList>
    </citation>
    <scope>NUCLEOTIDE SEQUENCE [LARGE SCALE GENOMIC DNA]</scope>
    <source>
        <strain evidence="16">10N.261.48.A1</strain>
    </source>
</reference>
<dbReference type="Gene3D" id="3.40.50.10380">
    <property type="entry name" value="Malic enzyme, N-terminal domain"/>
    <property type="match status" value="1"/>
</dbReference>
<comment type="cofactor">
    <cofactor evidence="11">
        <name>Mg(2+)</name>
        <dbReference type="ChEBI" id="CHEBI:18420"/>
    </cofactor>
    <cofactor evidence="11">
        <name>Mn(2+)</name>
        <dbReference type="ChEBI" id="CHEBI:29035"/>
    </cofactor>
    <text evidence="11">Divalent metal cations. Prefers magnesium or manganese.</text>
</comment>
<dbReference type="EMBL" id="MCZJ01000035">
    <property type="protein sequence ID" value="PMM55944.1"/>
    <property type="molecule type" value="Genomic_DNA"/>
</dbReference>
<dbReference type="GO" id="GO:0051287">
    <property type="term" value="F:NAD binding"/>
    <property type="evidence" value="ECO:0007669"/>
    <property type="project" value="InterPro"/>
</dbReference>
<dbReference type="SUPFAM" id="SSF51735">
    <property type="entry name" value="NAD(P)-binding Rossmann-fold domains"/>
    <property type="match status" value="1"/>
</dbReference>
<dbReference type="SMART" id="SM01274">
    <property type="entry name" value="malic"/>
    <property type="match status" value="1"/>
</dbReference>
<dbReference type="AlphaFoldDB" id="A0A855IMM1"/>
<evidence type="ECO:0000256" key="8">
    <source>
        <dbReference type="ARBA" id="ARBA00051384"/>
    </source>
</evidence>
<feature type="domain" description="Malic enzyme NAD-binding" evidence="13">
    <location>
        <begin position="178"/>
        <end position="414"/>
    </location>
</feature>
<evidence type="ECO:0000256" key="4">
    <source>
        <dbReference type="ARBA" id="ARBA00023002"/>
    </source>
</evidence>
<evidence type="ECO:0000313" key="16">
    <source>
        <dbReference type="Proteomes" id="UP000235554"/>
    </source>
</evidence>
<dbReference type="FunFam" id="3.40.50.720:FF:000095">
    <property type="entry name" value="NADP-dependent malic enzyme"/>
    <property type="match status" value="1"/>
</dbReference>
<dbReference type="PIRSF" id="PIRSF000106">
    <property type="entry name" value="ME"/>
    <property type="match status" value="1"/>
</dbReference>
<feature type="region of interest" description="Disordered" evidence="12">
    <location>
        <begin position="1"/>
        <end position="20"/>
    </location>
</feature>
<evidence type="ECO:0000256" key="1">
    <source>
        <dbReference type="ARBA" id="ARBA00001936"/>
    </source>
</evidence>
<evidence type="ECO:0000256" key="7">
    <source>
        <dbReference type="ARBA" id="ARBA00050924"/>
    </source>
</evidence>
<feature type="binding site" evidence="10">
    <location>
        <position position="332"/>
    </location>
    <ligand>
        <name>(S)-malate</name>
        <dbReference type="ChEBI" id="CHEBI:15589"/>
    </ligand>
</feature>
<dbReference type="PROSITE" id="PS00331">
    <property type="entry name" value="MALIC_ENZYMES"/>
    <property type="match status" value="1"/>
</dbReference>
<evidence type="ECO:0000256" key="10">
    <source>
        <dbReference type="PIRSR" id="PIRSR000106-2"/>
    </source>
</evidence>
<dbReference type="PANTHER" id="PTHR43237:SF4">
    <property type="entry name" value="NADP-DEPENDENT MALIC ENZYME"/>
    <property type="match status" value="1"/>
</dbReference>
<dbReference type="SMART" id="SM00919">
    <property type="entry name" value="Malic_M"/>
    <property type="match status" value="1"/>
</dbReference>
<evidence type="ECO:0000256" key="9">
    <source>
        <dbReference type="PIRSR" id="PIRSR000106-1"/>
    </source>
</evidence>
<feature type="active site" description="Proton acceptor" evidence="9">
    <location>
        <position position="109"/>
    </location>
</feature>
<dbReference type="InterPro" id="IPR001891">
    <property type="entry name" value="Malic_OxRdtase"/>
</dbReference>
<comment type="cofactor">
    <cofactor evidence="1">
        <name>Mn(2+)</name>
        <dbReference type="ChEBI" id="CHEBI:29035"/>
    </cofactor>
</comment>
<comment type="catalytic activity">
    <reaction evidence="8">
        <text>oxaloacetate + H(+) = pyruvate + CO2</text>
        <dbReference type="Rhea" id="RHEA:15641"/>
        <dbReference type="ChEBI" id="CHEBI:15361"/>
        <dbReference type="ChEBI" id="CHEBI:15378"/>
        <dbReference type="ChEBI" id="CHEBI:16452"/>
        <dbReference type="ChEBI" id="CHEBI:16526"/>
        <dbReference type="EC" id="1.1.1.40"/>
    </reaction>
</comment>
<dbReference type="RefSeq" id="WP_102362928.1">
    <property type="nucleotide sequence ID" value="NZ_MCWT02000001.1"/>
</dbReference>
<evidence type="ECO:0000259" key="14">
    <source>
        <dbReference type="SMART" id="SM01274"/>
    </source>
</evidence>
<comment type="caution">
    <text evidence="15">The sequence shown here is derived from an EMBL/GenBank/DDBJ whole genome shotgun (WGS) entry which is preliminary data.</text>
</comment>
<dbReference type="InterPro" id="IPR015884">
    <property type="entry name" value="Malic_enzyme_CS"/>
</dbReference>
<feature type="binding site" evidence="11">
    <location>
        <position position="151"/>
    </location>
    <ligand>
        <name>a divalent metal cation</name>
        <dbReference type="ChEBI" id="CHEBI:60240"/>
    </ligand>
</feature>
<dbReference type="InterPro" id="IPR036291">
    <property type="entry name" value="NAD(P)-bd_dom_sf"/>
</dbReference>
<dbReference type="InterPro" id="IPR012302">
    <property type="entry name" value="Malic_NAD-bd"/>
</dbReference>
<dbReference type="GO" id="GO:0004473">
    <property type="term" value="F:malate dehydrogenase (decarboxylating) (NADP+) activity"/>
    <property type="evidence" value="ECO:0007669"/>
    <property type="project" value="UniProtKB-EC"/>
</dbReference>
<name>A0A855IMM1_9VIBR</name>
<organism evidence="15 16">
    <name type="scientific">Vibrio lentus</name>
    <dbReference type="NCBI Taxonomy" id="136468"/>
    <lineage>
        <taxon>Bacteria</taxon>
        <taxon>Pseudomonadati</taxon>
        <taxon>Pseudomonadota</taxon>
        <taxon>Gammaproteobacteria</taxon>
        <taxon>Vibrionales</taxon>
        <taxon>Vibrionaceae</taxon>
        <taxon>Vibrio</taxon>
    </lineage>
</organism>
<dbReference type="Pfam" id="PF00390">
    <property type="entry name" value="malic"/>
    <property type="match status" value="1"/>
</dbReference>
<dbReference type="FunFam" id="3.40.50.10380:FF:000003">
    <property type="entry name" value="NADP-dependent malic enzyme"/>
    <property type="match status" value="1"/>
</dbReference>